<evidence type="ECO:0000256" key="1">
    <source>
        <dbReference type="ARBA" id="ARBA00007116"/>
    </source>
</evidence>
<proteinExistence type="inferred from homology"/>
<keyword evidence="3" id="KW-0687">Ribonucleoprotein</keyword>
<evidence type="ECO:0000256" key="2">
    <source>
        <dbReference type="ARBA" id="ARBA00022980"/>
    </source>
</evidence>
<organism evidence="4 5">
    <name type="scientific">Hibiscus sabdariffa</name>
    <name type="common">roselle</name>
    <dbReference type="NCBI Taxonomy" id="183260"/>
    <lineage>
        <taxon>Eukaryota</taxon>
        <taxon>Viridiplantae</taxon>
        <taxon>Streptophyta</taxon>
        <taxon>Embryophyta</taxon>
        <taxon>Tracheophyta</taxon>
        <taxon>Spermatophyta</taxon>
        <taxon>Magnoliopsida</taxon>
        <taxon>eudicotyledons</taxon>
        <taxon>Gunneridae</taxon>
        <taxon>Pentapetalae</taxon>
        <taxon>rosids</taxon>
        <taxon>malvids</taxon>
        <taxon>Malvales</taxon>
        <taxon>Malvaceae</taxon>
        <taxon>Malvoideae</taxon>
        <taxon>Hibiscus</taxon>
    </lineage>
</organism>
<comment type="similarity">
    <text evidence="1">Belongs to the universal ribosomal protein uL18 family.</text>
</comment>
<evidence type="ECO:0000313" key="4">
    <source>
        <dbReference type="EMBL" id="KAK9029006.1"/>
    </source>
</evidence>
<comment type="caution">
    <text evidence="4">The sequence shown here is derived from an EMBL/GenBank/DDBJ whole genome shotgun (WGS) entry which is preliminary data.</text>
</comment>
<dbReference type="PANTHER" id="PTHR12899:SF21">
    <property type="entry name" value="OS09G0549700 PROTEIN"/>
    <property type="match status" value="1"/>
</dbReference>
<dbReference type="Proteomes" id="UP001396334">
    <property type="component" value="Unassembled WGS sequence"/>
</dbReference>
<name>A0ABR2SUS6_9ROSI</name>
<protein>
    <submittedName>
        <fullName evidence="4">Uncharacterized protein</fullName>
    </submittedName>
</protein>
<evidence type="ECO:0000313" key="5">
    <source>
        <dbReference type="Proteomes" id="UP001396334"/>
    </source>
</evidence>
<gene>
    <name evidence="4" type="ORF">V6N11_026136</name>
</gene>
<dbReference type="SUPFAM" id="SSF53137">
    <property type="entry name" value="Translational machinery components"/>
    <property type="match status" value="1"/>
</dbReference>
<keyword evidence="5" id="KW-1185">Reference proteome</keyword>
<dbReference type="EMBL" id="JBBPBN010000011">
    <property type="protein sequence ID" value="KAK9029006.1"/>
    <property type="molecule type" value="Genomic_DNA"/>
</dbReference>
<sequence length="126" mass="14284">MTYYVIAKELKRMTVLRLFISFKYITTNVVGRNNARIVATASTIEHSIKKSLECSQSCNAKAATILSEVLAMRLKVEGLSKNRRKVFVIARELATGTWAQQAIQEVIYTVLDLFRRPSNFLIVGRT</sequence>
<accession>A0ABR2SUS6</accession>
<keyword evidence="2" id="KW-0689">Ribosomal protein</keyword>
<dbReference type="PANTHER" id="PTHR12899">
    <property type="entry name" value="39S RIBOSOMAL PROTEIN L18, MITOCHONDRIAL"/>
    <property type="match status" value="1"/>
</dbReference>
<reference evidence="4 5" key="1">
    <citation type="journal article" date="2024" name="G3 (Bethesda)">
        <title>Genome assembly of Hibiscus sabdariffa L. provides insights into metabolisms of medicinal natural products.</title>
        <authorList>
            <person name="Kim T."/>
        </authorList>
    </citation>
    <scope>NUCLEOTIDE SEQUENCE [LARGE SCALE GENOMIC DNA]</scope>
    <source>
        <strain evidence="4">TK-2024</strain>
        <tissue evidence="4">Old leaves</tissue>
    </source>
</reference>
<dbReference type="Gene3D" id="3.30.420.100">
    <property type="match status" value="1"/>
</dbReference>
<evidence type="ECO:0000256" key="3">
    <source>
        <dbReference type="ARBA" id="ARBA00023274"/>
    </source>
</evidence>
<dbReference type="InterPro" id="IPR005484">
    <property type="entry name" value="Ribosomal_uL18_bac/plant/anim"/>
</dbReference>